<dbReference type="SMART" id="SM00849">
    <property type="entry name" value="Lactamase_B"/>
    <property type="match status" value="1"/>
</dbReference>
<dbReference type="PANTHER" id="PTHR43705">
    <property type="entry name" value="HYDROXYACYLGLUTATHIONE HYDROLASE"/>
    <property type="match status" value="1"/>
</dbReference>
<sequence>MLPLPAFADNYIWMLEGARGAVVVDPGDAAPVLAALGASKLPLEAILVTHHHGDHTGGVAELRAATGATVYGPARETVPEPVVRVSQGDSVRVLGLEFQVLDVPGHTAGHIAYYAPAAEGGPLLFCGDTLFSAGCGRLFEGTPGQMLASLDRLAGLDPDTRVCCAHEYTLSNLRFARAVEPENTELAAHAAECERLRRQGLPTLPSRLALERRINPFLRTRESAVAQSARRFDPSVDPASPVQVFAALRRWKDEFR</sequence>
<evidence type="ECO:0000256" key="3">
    <source>
        <dbReference type="ARBA" id="ARBA00006759"/>
    </source>
</evidence>
<dbReference type="Pfam" id="PF00753">
    <property type="entry name" value="Lactamase_B"/>
    <property type="match status" value="1"/>
</dbReference>
<protein>
    <recommendedName>
        <fullName evidence="7">Hydroxyacylglutathione hydrolase</fullName>
        <ecNumber evidence="7">3.1.2.6</ecNumber>
    </recommendedName>
    <alternativeName>
        <fullName evidence="7">Glyoxalase II</fullName>
        <shortName evidence="7">Glx II</shortName>
    </alternativeName>
</protein>
<dbReference type="AlphaFoldDB" id="A0A317RB58"/>
<evidence type="ECO:0000256" key="5">
    <source>
        <dbReference type="ARBA" id="ARBA00022801"/>
    </source>
</evidence>
<gene>
    <name evidence="7" type="primary">gloB</name>
    <name evidence="9" type="ORF">DFR36_104232</name>
</gene>
<name>A0A317RB58_9BURK</name>
<feature type="binding site" evidence="7">
    <location>
        <position position="55"/>
    </location>
    <ligand>
        <name>Zn(2+)</name>
        <dbReference type="ChEBI" id="CHEBI:29105"/>
        <label>2</label>
    </ligand>
</feature>
<dbReference type="GO" id="GO:0008800">
    <property type="term" value="F:beta-lactamase activity"/>
    <property type="evidence" value="ECO:0007669"/>
    <property type="project" value="InterPro"/>
</dbReference>
<dbReference type="SUPFAM" id="SSF56281">
    <property type="entry name" value="Metallo-hydrolase/oxidoreductase"/>
    <property type="match status" value="1"/>
</dbReference>
<evidence type="ECO:0000256" key="1">
    <source>
        <dbReference type="ARBA" id="ARBA00001623"/>
    </source>
</evidence>
<dbReference type="PROSITE" id="PS00743">
    <property type="entry name" value="BETA_LACTAMASE_B_1"/>
    <property type="match status" value="1"/>
</dbReference>
<dbReference type="Pfam" id="PF16123">
    <property type="entry name" value="HAGH_C"/>
    <property type="match status" value="1"/>
</dbReference>
<comment type="pathway">
    <text evidence="2 7">Secondary metabolite metabolism; methylglyoxal degradation; (R)-lactate from methylglyoxal: step 2/2.</text>
</comment>
<evidence type="ECO:0000313" key="9">
    <source>
        <dbReference type="EMBL" id="PWW46446.1"/>
    </source>
</evidence>
<evidence type="ECO:0000256" key="4">
    <source>
        <dbReference type="ARBA" id="ARBA00022723"/>
    </source>
</evidence>
<dbReference type="InterPro" id="IPR035680">
    <property type="entry name" value="Clx_II_MBL"/>
</dbReference>
<reference evidence="9 10" key="1">
    <citation type="submission" date="2018-05" db="EMBL/GenBank/DDBJ databases">
        <title>Genomic Encyclopedia of Type Strains, Phase IV (KMG-IV): sequencing the most valuable type-strain genomes for metagenomic binning, comparative biology and taxonomic classification.</title>
        <authorList>
            <person name="Goeker M."/>
        </authorList>
    </citation>
    <scope>NUCLEOTIDE SEQUENCE [LARGE SCALE GENOMIC DNA]</scope>
    <source>
        <strain evidence="9 10">DSM 26006</strain>
    </source>
</reference>
<keyword evidence="6 7" id="KW-0862">Zinc</keyword>
<keyword evidence="5 7" id="KW-0378">Hydrolase</keyword>
<dbReference type="InterPro" id="IPR036866">
    <property type="entry name" value="RibonucZ/Hydroxyglut_hydro"/>
</dbReference>
<accession>A0A317RB58</accession>
<dbReference type="GO" id="GO:0017001">
    <property type="term" value="P:antibiotic catabolic process"/>
    <property type="evidence" value="ECO:0007669"/>
    <property type="project" value="InterPro"/>
</dbReference>
<dbReference type="InterPro" id="IPR017782">
    <property type="entry name" value="Hydroxyacylglutathione_Hdrlase"/>
</dbReference>
<dbReference type="PANTHER" id="PTHR43705:SF1">
    <property type="entry name" value="HYDROXYACYLGLUTATHIONE HYDROLASE GLOB"/>
    <property type="match status" value="1"/>
</dbReference>
<feature type="binding site" evidence="7">
    <location>
        <position position="166"/>
    </location>
    <ligand>
        <name>Zn(2+)</name>
        <dbReference type="ChEBI" id="CHEBI:29105"/>
        <label>2</label>
    </ligand>
</feature>
<comment type="subunit">
    <text evidence="7">Monomer.</text>
</comment>
<organism evidence="9 10">
    <name type="scientific">Melaminivora alkalimesophila</name>
    <dbReference type="NCBI Taxonomy" id="1165852"/>
    <lineage>
        <taxon>Bacteria</taxon>
        <taxon>Pseudomonadati</taxon>
        <taxon>Pseudomonadota</taxon>
        <taxon>Betaproteobacteria</taxon>
        <taxon>Burkholderiales</taxon>
        <taxon>Comamonadaceae</taxon>
        <taxon>Melaminivora</taxon>
    </lineage>
</organism>
<dbReference type="PIRSF" id="PIRSF005457">
    <property type="entry name" value="Glx"/>
    <property type="match status" value="1"/>
</dbReference>
<evidence type="ECO:0000313" key="10">
    <source>
        <dbReference type="Proteomes" id="UP000246483"/>
    </source>
</evidence>
<dbReference type="InterPro" id="IPR050110">
    <property type="entry name" value="Glyoxalase_II_hydrolase"/>
</dbReference>
<evidence type="ECO:0000256" key="6">
    <source>
        <dbReference type="ARBA" id="ARBA00022833"/>
    </source>
</evidence>
<feature type="domain" description="Metallo-beta-lactamase" evidence="8">
    <location>
        <begin position="9"/>
        <end position="166"/>
    </location>
</feature>
<comment type="cofactor">
    <cofactor evidence="7">
        <name>Zn(2+)</name>
        <dbReference type="ChEBI" id="CHEBI:29105"/>
    </cofactor>
    <text evidence="7">Binds 2 Zn(2+) ions per subunit.</text>
</comment>
<feature type="binding site" evidence="7">
    <location>
        <position position="106"/>
    </location>
    <ligand>
        <name>Zn(2+)</name>
        <dbReference type="ChEBI" id="CHEBI:29105"/>
        <label>1</label>
    </ligand>
</feature>
<proteinExistence type="inferred from homology"/>
<feature type="binding site" evidence="7">
    <location>
        <position position="128"/>
    </location>
    <ligand>
        <name>Zn(2+)</name>
        <dbReference type="ChEBI" id="CHEBI:29105"/>
        <label>2</label>
    </ligand>
</feature>
<dbReference type="UniPathway" id="UPA00619">
    <property type="reaction ID" value="UER00676"/>
</dbReference>
<comment type="function">
    <text evidence="7">Thiolesterase that catalyzes the hydrolysis of S-D-lactoyl-glutathione to form glutathione and D-lactic acid.</text>
</comment>
<keyword evidence="10" id="KW-1185">Reference proteome</keyword>
<comment type="catalytic activity">
    <reaction evidence="1 7">
        <text>an S-(2-hydroxyacyl)glutathione + H2O = a 2-hydroxy carboxylate + glutathione + H(+)</text>
        <dbReference type="Rhea" id="RHEA:21864"/>
        <dbReference type="ChEBI" id="CHEBI:15377"/>
        <dbReference type="ChEBI" id="CHEBI:15378"/>
        <dbReference type="ChEBI" id="CHEBI:57925"/>
        <dbReference type="ChEBI" id="CHEBI:58896"/>
        <dbReference type="ChEBI" id="CHEBI:71261"/>
        <dbReference type="EC" id="3.1.2.6"/>
    </reaction>
</comment>
<dbReference type="HAMAP" id="MF_01374">
    <property type="entry name" value="Glyoxalase_2"/>
    <property type="match status" value="1"/>
</dbReference>
<dbReference type="EMBL" id="QGUB01000004">
    <property type="protein sequence ID" value="PWW46446.1"/>
    <property type="molecule type" value="Genomic_DNA"/>
</dbReference>
<keyword evidence="4 7" id="KW-0479">Metal-binding</keyword>
<dbReference type="CDD" id="cd07723">
    <property type="entry name" value="hydroxyacylglutathione_hydrolase_MBL-fold"/>
    <property type="match status" value="1"/>
</dbReference>
<comment type="similarity">
    <text evidence="3 7">Belongs to the metallo-beta-lactamase superfamily. Glyoxalase II family.</text>
</comment>
<dbReference type="Gene3D" id="3.60.15.10">
    <property type="entry name" value="Ribonuclease Z/Hydroxyacylglutathione hydrolase-like"/>
    <property type="match status" value="1"/>
</dbReference>
<feature type="binding site" evidence="7">
    <location>
        <position position="50"/>
    </location>
    <ligand>
        <name>Zn(2+)</name>
        <dbReference type="ChEBI" id="CHEBI:29105"/>
        <label>1</label>
    </ligand>
</feature>
<evidence type="ECO:0000259" key="8">
    <source>
        <dbReference type="SMART" id="SM00849"/>
    </source>
</evidence>
<comment type="caution">
    <text evidence="9">The sequence shown here is derived from an EMBL/GenBank/DDBJ whole genome shotgun (WGS) entry which is preliminary data.</text>
</comment>
<dbReference type="Proteomes" id="UP000246483">
    <property type="component" value="Unassembled WGS sequence"/>
</dbReference>
<dbReference type="GO" id="GO:0008270">
    <property type="term" value="F:zinc ion binding"/>
    <property type="evidence" value="ECO:0007669"/>
    <property type="project" value="InterPro"/>
</dbReference>
<dbReference type="InterPro" id="IPR001279">
    <property type="entry name" value="Metallo-B-lactamas"/>
</dbReference>
<dbReference type="NCBIfam" id="TIGR03413">
    <property type="entry name" value="GSH_gloB"/>
    <property type="match status" value="1"/>
</dbReference>
<feature type="binding site" evidence="7">
    <location>
        <position position="54"/>
    </location>
    <ligand>
        <name>Zn(2+)</name>
        <dbReference type="ChEBI" id="CHEBI:29105"/>
        <label>2</label>
    </ligand>
</feature>
<feature type="binding site" evidence="7">
    <location>
        <position position="52"/>
    </location>
    <ligand>
        <name>Zn(2+)</name>
        <dbReference type="ChEBI" id="CHEBI:29105"/>
        <label>1</label>
    </ligand>
</feature>
<evidence type="ECO:0000256" key="2">
    <source>
        <dbReference type="ARBA" id="ARBA00004963"/>
    </source>
</evidence>
<evidence type="ECO:0000256" key="7">
    <source>
        <dbReference type="HAMAP-Rule" id="MF_01374"/>
    </source>
</evidence>
<dbReference type="EC" id="3.1.2.6" evidence="7"/>
<dbReference type="GO" id="GO:0004416">
    <property type="term" value="F:hydroxyacylglutathione hydrolase activity"/>
    <property type="evidence" value="ECO:0007669"/>
    <property type="project" value="UniProtKB-UniRule"/>
</dbReference>
<dbReference type="InterPro" id="IPR032282">
    <property type="entry name" value="HAGH_C"/>
</dbReference>
<dbReference type="InterPro" id="IPR001018">
    <property type="entry name" value="Beta-lactamase_class-B_CS"/>
</dbReference>
<dbReference type="GO" id="GO:0019243">
    <property type="term" value="P:methylglyoxal catabolic process to D-lactate via S-lactoyl-glutathione"/>
    <property type="evidence" value="ECO:0007669"/>
    <property type="project" value="UniProtKB-UniRule"/>
</dbReference>
<feature type="binding site" evidence="7">
    <location>
        <position position="128"/>
    </location>
    <ligand>
        <name>Zn(2+)</name>
        <dbReference type="ChEBI" id="CHEBI:29105"/>
        <label>1</label>
    </ligand>
</feature>